<dbReference type="Proteomes" id="UP000008311">
    <property type="component" value="Unassembled WGS sequence"/>
</dbReference>
<feature type="region of interest" description="Disordered" evidence="9">
    <location>
        <begin position="212"/>
        <end position="293"/>
    </location>
</feature>
<sequence>MDTYSERTSQDVPLSTSRGHVDGGLVVENSVHPAACVLCRRTFSPDNNDLEAISICGDCKFLLLEDLGDSTHDSLRRRRRRGGRTRYNSFESLDNLFSQQLLHMINLVRQNQSTVPGHEIQSVDGDASVRLLHHTSSLTTPTGSRRWRRVLSDTESEGFDNFDSPYGENETTPSASWYRHGDSDAISFSAYGGDSDVSVDGHSFLDTDMFFQPEEGSNLDSDTDIDPMHAGLNQWNSDDEEEEEEELEEDDGEWEEADIEEDTNELGGAGPQLQNLLFSSPNESNHSINRRQRFDSPEFESLIRWRIRPGRQTYNRDIFANLEEPELPQYVGNSRDYLDARGFEELLEHLAETDSSRRGAPPAAVSFVNSLPLVIVNEEHEKHDGLACAICKDVLSIGTEVNQLPCFHLYHPSCILPWLSARNSCPLCRFELPTDDKDYEEGKRSNSNRMGIHEIQQQDVSEDSSSDDSDGAEAHEAHEFDQGGIDQREVLDVDPAVNTSGREGSGRRWFFLAAAPIVGLVGIVLVYWLGSPQRRGPTHHCDVPQRGLHQIRAPGSSAPSQRGNRSRRWWSFF</sequence>
<accession>B9T0P5</accession>
<proteinExistence type="predicted"/>
<evidence type="ECO:0000256" key="6">
    <source>
        <dbReference type="ARBA" id="ARBA00022786"/>
    </source>
</evidence>
<dbReference type="Gene3D" id="3.30.40.10">
    <property type="entry name" value="Zinc/RING finger domain, C3HC4 (zinc finger)"/>
    <property type="match status" value="1"/>
</dbReference>
<evidence type="ECO:0000256" key="10">
    <source>
        <dbReference type="SAM" id="Phobius"/>
    </source>
</evidence>
<dbReference type="GO" id="GO:0006511">
    <property type="term" value="P:ubiquitin-dependent protein catabolic process"/>
    <property type="evidence" value="ECO:0000318"/>
    <property type="project" value="GO_Central"/>
</dbReference>
<evidence type="ECO:0000256" key="1">
    <source>
        <dbReference type="ARBA" id="ARBA00000900"/>
    </source>
</evidence>
<evidence type="ECO:0000256" key="7">
    <source>
        <dbReference type="ARBA" id="ARBA00022833"/>
    </source>
</evidence>
<evidence type="ECO:0000256" key="2">
    <source>
        <dbReference type="ARBA" id="ARBA00012483"/>
    </source>
</evidence>
<dbReference type="KEGG" id="rcu:8267979"/>
<keyword evidence="5 8" id="KW-0863">Zinc-finger</keyword>
<dbReference type="FunCoup" id="B9T0P5">
    <property type="interactions" value="392"/>
</dbReference>
<keyword evidence="7" id="KW-0862">Zinc</keyword>
<dbReference type="InParanoid" id="B9T0P5"/>
<feature type="domain" description="RING-type" evidence="11">
    <location>
        <begin position="388"/>
        <end position="429"/>
    </location>
</feature>
<reference evidence="13" key="1">
    <citation type="journal article" date="2010" name="Nat. Biotechnol.">
        <title>Draft genome sequence of the oilseed species Ricinus communis.</title>
        <authorList>
            <person name="Chan A.P."/>
            <person name="Crabtree J."/>
            <person name="Zhao Q."/>
            <person name="Lorenzi H."/>
            <person name="Orvis J."/>
            <person name="Puiu D."/>
            <person name="Melake-Berhan A."/>
            <person name="Jones K.M."/>
            <person name="Redman J."/>
            <person name="Chen G."/>
            <person name="Cahoon E.B."/>
            <person name="Gedil M."/>
            <person name="Stanke M."/>
            <person name="Haas B.J."/>
            <person name="Wortman J.R."/>
            <person name="Fraser-Liggett C.M."/>
            <person name="Ravel J."/>
            <person name="Rabinowicz P.D."/>
        </authorList>
    </citation>
    <scope>NUCLEOTIDE SEQUENCE [LARGE SCALE GENOMIC DNA]</scope>
    <source>
        <strain evidence="13">cv. Hale</strain>
    </source>
</reference>
<keyword evidence="13" id="KW-1185">Reference proteome</keyword>
<name>B9T0P5_RICCO</name>
<evidence type="ECO:0000259" key="11">
    <source>
        <dbReference type="PROSITE" id="PS50089"/>
    </source>
</evidence>
<keyword evidence="6" id="KW-0833">Ubl conjugation pathway</keyword>
<evidence type="ECO:0000256" key="9">
    <source>
        <dbReference type="SAM" id="MobiDB-lite"/>
    </source>
</evidence>
<feature type="compositionally biased region" description="Polar residues" evidence="9">
    <location>
        <begin position="272"/>
        <end position="287"/>
    </location>
</feature>
<evidence type="ECO:0000256" key="4">
    <source>
        <dbReference type="ARBA" id="ARBA00022723"/>
    </source>
</evidence>
<dbReference type="GO" id="GO:0061630">
    <property type="term" value="F:ubiquitin protein ligase activity"/>
    <property type="evidence" value="ECO:0000318"/>
    <property type="project" value="GO_Central"/>
</dbReference>
<feature type="compositionally biased region" description="Basic and acidic residues" evidence="9">
    <location>
        <begin position="472"/>
        <end position="490"/>
    </location>
</feature>
<dbReference type="eggNOG" id="KOG0800">
    <property type="taxonomic scope" value="Eukaryota"/>
</dbReference>
<feature type="region of interest" description="Disordered" evidence="9">
    <location>
        <begin position="438"/>
        <end position="490"/>
    </location>
</feature>
<keyword evidence="4" id="KW-0479">Metal-binding</keyword>
<dbReference type="OrthoDB" id="21204at2759"/>
<dbReference type="PROSITE" id="PS50089">
    <property type="entry name" value="ZF_RING_2"/>
    <property type="match status" value="1"/>
</dbReference>
<dbReference type="AlphaFoldDB" id="B9T0P5"/>
<gene>
    <name evidence="12" type="ORF">RCOM_0126460</name>
</gene>
<keyword evidence="3" id="KW-0808">Transferase</keyword>
<evidence type="ECO:0000256" key="8">
    <source>
        <dbReference type="PROSITE-ProRule" id="PRU00175"/>
    </source>
</evidence>
<feature type="compositionally biased region" description="Acidic residues" evidence="9">
    <location>
        <begin position="460"/>
        <end position="471"/>
    </location>
</feature>
<dbReference type="GO" id="GO:0008270">
    <property type="term" value="F:zinc ion binding"/>
    <property type="evidence" value="ECO:0007669"/>
    <property type="project" value="UniProtKB-KW"/>
</dbReference>
<feature type="region of interest" description="Disordered" evidence="9">
    <location>
        <begin position="158"/>
        <end position="178"/>
    </location>
</feature>
<feature type="transmembrane region" description="Helical" evidence="10">
    <location>
        <begin position="509"/>
        <end position="530"/>
    </location>
</feature>
<feature type="compositionally biased region" description="Acidic residues" evidence="9">
    <location>
        <begin position="237"/>
        <end position="264"/>
    </location>
</feature>
<protein>
    <recommendedName>
        <fullName evidence="2">RING-type E3 ubiquitin transferase</fullName>
        <ecNumber evidence="2">2.3.2.27</ecNumber>
    </recommendedName>
</protein>
<dbReference type="FunFam" id="3.30.40.10:FF:000022">
    <property type="entry name" value="E3 ubiquitin-protein ligase RING1-like"/>
    <property type="match status" value="1"/>
</dbReference>
<dbReference type="SUPFAM" id="SSF57850">
    <property type="entry name" value="RING/U-box"/>
    <property type="match status" value="1"/>
</dbReference>
<comment type="catalytic activity">
    <reaction evidence="1">
        <text>S-ubiquitinyl-[E2 ubiquitin-conjugating enzyme]-L-cysteine + [acceptor protein]-L-lysine = [E2 ubiquitin-conjugating enzyme]-L-cysteine + N(6)-ubiquitinyl-[acceptor protein]-L-lysine.</text>
        <dbReference type="EC" id="2.3.2.27"/>
    </reaction>
</comment>
<dbReference type="EC" id="2.3.2.27" evidence="2"/>
<keyword evidence="10" id="KW-1133">Transmembrane helix</keyword>
<evidence type="ECO:0000256" key="5">
    <source>
        <dbReference type="ARBA" id="ARBA00022771"/>
    </source>
</evidence>
<dbReference type="Pfam" id="PF13639">
    <property type="entry name" value="zf-RING_2"/>
    <property type="match status" value="1"/>
</dbReference>
<dbReference type="PANTHER" id="PTHR15710:SF242">
    <property type="entry name" value="OS06G0633500 PROTEIN"/>
    <property type="match status" value="1"/>
</dbReference>
<dbReference type="OMA" id="RRWWCPF"/>
<organism evidence="12 13">
    <name type="scientific">Ricinus communis</name>
    <name type="common">Castor bean</name>
    <dbReference type="NCBI Taxonomy" id="3988"/>
    <lineage>
        <taxon>Eukaryota</taxon>
        <taxon>Viridiplantae</taxon>
        <taxon>Streptophyta</taxon>
        <taxon>Embryophyta</taxon>
        <taxon>Tracheophyta</taxon>
        <taxon>Spermatophyta</taxon>
        <taxon>Magnoliopsida</taxon>
        <taxon>eudicotyledons</taxon>
        <taxon>Gunneridae</taxon>
        <taxon>Pentapetalae</taxon>
        <taxon>rosids</taxon>
        <taxon>fabids</taxon>
        <taxon>Malpighiales</taxon>
        <taxon>Euphorbiaceae</taxon>
        <taxon>Acalyphoideae</taxon>
        <taxon>Acalypheae</taxon>
        <taxon>Ricinus</taxon>
    </lineage>
</organism>
<evidence type="ECO:0000313" key="12">
    <source>
        <dbReference type="EMBL" id="EEF30571.1"/>
    </source>
</evidence>
<evidence type="ECO:0000313" key="13">
    <source>
        <dbReference type="Proteomes" id="UP000008311"/>
    </source>
</evidence>
<keyword evidence="10" id="KW-0472">Membrane</keyword>
<dbReference type="PANTHER" id="PTHR15710">
    <property type="entry name" value="E3 UBIQUITIN-PROTEIN LIGASE PRAJA"/>
    <property type="match status" value="1"/>
</dbReference>
<evidence type="ECO:0000256" key="3">
    <source>
        <dbReference type="ARBA" id="ARBA00022679"/>
    </source>
</evidence>
<dbReference type="SMART" id="SM00184">
    <property type="entry name" value="RING"/>
    <property type="match status" value="1"/>
</dbReference>
<dbReference type="EMBL" id="EQ974309">
    <property type="protein sequence ID" value="EEF30571.1"/>
    <property type="molecule type" value="Genomic_DNA"/>
</dbReference>
<dbReference type="InterPro" id="IPR001841">
    <property type="entry name" value="Znf_RING"/>
</dbReference>
<keyword evidence="10" id="KW-0812">Transmembrane</keyword>
<dbReference type="InterPro" id="IPR013083">
    <property type="entry name" value="Znf_RING/FYVE/PHD"/>
</dbReference>
<dbReference type="STRING" id="3988.B9T0P5"/>